<dbReference type="EMBL" id="BPLR01013746">
    <property type="protein sequence ID" value="GIY63470.1"/>
    <property type="molecule type" value="Genomic_DNA"/>
</dbReference>
<organism evidence="2 3">
    <name type="scientific">Caerostris extrusa</name>
    <name type="common">Bark spider</name>
    <name type="synonym">Caerostris bankana</name>
    <dbReference type="NCBI Taxonomy" id="172846"/>
    <lineage>
        <taxon>Eukaryota</taxon>
        <taxon>Metazoa</taxon>
        <taxon>Ecdysozoa</taxon>
        <taxon>Arthropoda</taxon>
        <taxon>Chelicerata</taxon>
        <taxon>Arachnida</taxon>
        <taxon>Araneae</taxon>
        <taxon>Araneomorphae</taxon>
        <taxon>Entelegynae</taxon>
        <taxon>Araneoidea</taxon>
        <taxon>Araneidae</taxon>
        <taxon>Caerostris</taxon>
    </lineage>
</organism>
<feature type="compositionally biased region" description="Basic residues" evidence="1">
    <location>
        <begin position="162"/>
        <end position="172"/>
    </location>
</feature>
<dbReference type="Proteomes" id="UP001054945">
    <property type="component" value="Unassembled WGS sequence"/>
</dbReference>
<evidence type="ECO:0000313" key="3">
    <source>
        <dbReference type="Proteomes" id="UP001054945"/>
    </source>
</evidence>
<evidence type="ECO:0000256" key="1">
    <source>
        <dbReference type="SAM" id="MobiDB-lite"/>
    </source>
</evidence>
<sequence>MACCSAGKGICQGLSPGAVKTCLQSYSVRLVRGNHENGISCSCADPHSGNTKHLDIVRCSPLRILIALRPEEVLFNFSPTCGGNFSRRRNSRSLNSWDLEQNRRSLPTGKKKEIVAFQPCIKKSSRCPGRGDVRIRGLQMLLFCYARGVSIAVFSSARFRHTTPSRKHHASRSGRQMTRGFFLTHNDGRRKKSELLVLRQND</sequence>
<comment type="caution">
    <text evidence="2">The sequence shown here is derived from an EMBL/GenBank/DDBJ whole genome shotgun (WGS) entry which is preliminary data.</text>
</comment>
<name>A0AAV4V0H4_CAEEX</name>
<dbReference type="AlphaFoldDB" id="A0AAV4V0H4"/>
<accession>A0AAV4V0H4</accession>
<keyword evidence="3" id="KW-1185">Reference proteome</keyword>
<feature type="region of interest" description="Disordered" evidence="1">
    <location>
        <begin position="162"/>
        <end position="182"/>
    </location>
</feature>
<proteinExistence type="predicted"/>
<gene>
    <name evidence="2" type="ORF">CEXT_285801</name>
</gene>
<evidence type="ECO:0000313" key="2">
    <source>
        <dbReference type="EMBL" id="GIY63470.1"/>
    </source>
</evidence>
<protein>
    <recommendedName>
        <fullName evidence="4">Serine/threonine specific protein phosphatases domain-containing protein</fullName>
    </recommendedName>
</protein>
<evidence type="ECO:0008006" key="4">
    <source>
        <dbReference type="Google" id="ProtNLM"/>
    </source>
</evidence>
<reference evidence="2 3" key="1">
    <citation type="submission" date="2021-06" db="EMBL/GenBank/DDBJ databases">
        <title>Caerostris extrusa draft genome.</title>
        <authorList>
            <person name="Kono N."/>
            <person name="Arakawa K."/>
        </authorList>
    </citation>
    <scope>NUCLEOTIDE SEQUENCE [LARGE SCALE GENOMIC DNA]</scope>
</reference>